<dbReference type="Proteomes" id="UP001605036">
    <property type="component" value="Unassembled WGS sequence"/>
</dbReference>
<proteinExistence type="predicted"/>
<dbReference type="AlphaFoldDB" id="A0ABD1XLH9"/>
<organism evidence="1 2">
    <name type="scientific">Riccia fluitans</name>
    <dbReference type="NCBI Taxonomy" id="41844"/>
    <lineage>
        <taxon>Eukaryota</taxon>
        <taxon>Viridiplantae</taxon>
        <taxon>Streptophyta</taxon>
        <taxon>Embryophyta</taxon>
        <taxon>Marchantiophyta</taxon>
        <taxon>Marchantiopsida</taxon>
        <taxon>Marchantiidae</taxon>
        <taxon>Marchantiales</taxon>
        <taxon>Ricciaceae</taxon>
        <taxon>Riccia</taxon>
    </lineage>
</organism>
<name>A0ABD1XLH9_9MARC</name>
<comment type="caution">
    <text evidence="1">The sequence shown here is derived from an EMBL/GenBank/DDBJ whole genome shotgun (WGS) entry which is preliminary data.</text>
</comment>
<gene>
    <name evidence="1" type="ORF">R1flu_027329</name>
</gene>
<keyword evidence="2" id="KW-1185">Reference proteome</keyword>
<evidence type="ECO:0000313" key="2">
    <source>
        <dbReference type="Proteomes" id="UP001605036"/>
    </source>
</evidence>
<evidence type="ECO:0000313" key="1">
    <source>
        <dbReference type="EMBL" id="KAL2608756.1"/>
    </source>
</evidence>
<sequence length="325" mass="35841">MDFVTSILVHRGEVGFVPRQGSSRSSDNHVPAGWGLPGSSLQSQMLVGARQEHENGLERDSRMFPNLPRAKCLQNSPSRSEVGAERTAEAEALGVQTTNVVESRSGVRRIDSGGPDCRAWRTLLVLQFPVHGLRSWVFQNAAQRSTVWGRRAAQDYSIGNCRWGIGHSTLQIAVAVNEEEGKKTNWDGIADSVGAGTGRGSNGEICMAMELSWRTQSNLKRSLFLNSKNWRTIAGRGETPAWTTNSGVLEATEDLKIGKTESGRLGVTANLARRNSHKRDAMEDSRVRDCLGCRVLSRERTRHLPLLYCSEATERSIGDRRQSVQ</sequence>
<protein>
    <submittedName>
        <fullName evidence="1">Uncharacterized protein</fullName>
    </submittedName>
</protein>
<accession>A0ABD1XLH9</accession>
<reference evidence="1 2" key="1">
    <citation type="submission" date="2024-09" db="EMBL/GenBank/DDBJ databases">
        <title>Chromosome-scale assembly of Riccia fluitans.</title>
        <authorList>
            <person name="Paukszto L."/>
            <person name="Sawicki J."/>
            <person name="Karawczyk K."/>
            <person name="Piernik-Szablinska J."/>
            <person name="Szczecinska M."/>
            <person name="Mazdziarz M."/>
        </authorList>
    </citation>
    <scope>NUCLEOTIDE SEQUENCE [LARGE SCALE GENOMIC DNA]</scope>
    <source>
        <strain evidence="1">Rf_01</strain>
        <tissue evidence="1">Aerial parts of the thallus</tissue>
    </source>
</reference>
<dbReference type="EMBL" id="JBHFFA010000008">
    <property type="protein sequence ID" value="KAL2608756.1"/>
    <property type="molecule type" value="Genomic_DNA"/>
</dbReference>